<keyword evidence="1" id="KW-0812">Transmembrane</keyword>
<proteinExistence type="predicted"/>
<reference evidence="3" key="1">
    <citation type="submission" date="2016-10" db="EMBL/GenBank/DDBJ databases">
        <authorList>
            <person name="Varghese N."/>
            <person name="Submissions S."/>
        </authorList>
    </citation>
    <scope>NUCLEOTIDE SEQUENCE [LARGE SCALE GENOMIC DNA]</scope>
    <source>
        <strain evidence="3">DSM 22017</strain>
    </source>
</reference>
<keyword evidence="1" id="KW-0472">Membrane</keyword>
<dbReference type="STRING" id="402596.SAMN04489844_2977"/>
<dbReference type="AlphaFoldDB" id="A0A1H4VB77"/>
<dbReference type="EMBL" id="FNRT01000002">
    <property type="protein sequence ID" value="SEC78196.1"/>
    <property type="molecule type" value="Genomic_DNA"/>
</dbReference>
<keyword evidence="3" id="KW-1185">Reference proteome</keyword>
<gene>
    <name evidence="2" type="ORF">SAMN04489844_2977</name>
</gene>
<evidence type="ECO:0000313" key="3">
    <source>
        <dbReference type="Proteomes" id="UP000198742"/>
    </source>
</evidence>
<keyword evidence="1" id="KW-1133">Transmembrane helix</keyword>
<name>A0A1H4VB77_9ACTN</name>
<accession>A0A1H4VB77</accession>
<dbReference type="Proteomes" id="UP000198742">
    <property type="component" value="Unassembled WGS sequence"/>
</dbReference>
<feature type="transmembrane region" description="Helical" evidence="1">
    <location>
        <begin position="48"/>
        <end position="67"/>
    </location>
</feature>
<evidence type="ECO:0000256" key="1">
    <source>
        <dbReference type="SAM" id="Phobius"/>
    </source>
</evidence>
<evidence type="ECO:0008006" key="4">
    <source>
        <dbReference type="Google" id="ProtNLM"/>
    </source>
</evidence>
<dbReference type="OrthoDB" id="5193039at2"/>
<organism evidence="2 3">
    <name type="scientific">Nocardioides exalbidus</name>
    <dbReference type="NCBI Taxonomy" id="402596"/>
    <lineage>
        <taxon>Bacteria</taxon>
        <taxon>Bacillati</taxon>
        <taxon>Actinomycetota</taxon>
        <taxon>Actinomycetes</taxon>
        <taxon>Propionibacteriales</taxon>
        <taxon>Nocardioidaceae</taxon>
        <taxon>Nocardioides</taxon>
    </lineage>
</organism>
<feature type="transmembrane region" description="Helical" evidence="1">
    <location>
        <begin position="20"/>
        <end position="41"/>
    </location>
</feature>
<protein>
    <recommendedName>
        <fullName evidence="4">F0F1-ATPase subunit Ca2+/Mg2+ transporter</fullName>
    </recommendedName>
</protein>
<dbReference type="RefSeq" id="WP_090969794.1">
    <property type="nucleotide sequence ID" value="NZ_FNRT01000002.1"/>
</dbReference>
<evidence type="ECO:0000313" key="2">
    <source>
        <dbReference type="EMBL" id="SEC78196.1"/>
    </source>
</evidence>
<sequence>MARQLPPTASPDDDTPKGDPWHAFGYIVSGVALYGLAGWALDRWLGTNFLVAIGILVGAGFGIYMTYARFNKAVGD</sequence>